<evidence type="ECO:0000313" key="3">
    <source>
        <dbReference type="Proteomes" id="UP000764110"/>
    </source>
</evidence>
<evidence type="ECO:0000256" key="1">
    <source>
        <dbReference type="SAM" id="MobiDB-lite"/>
    </source>
</evidence>
<proteinExistence type="predicted"/>
<feature type="compositionally biased region" description="Low complexity" evidence="1">
    <location>
        <begin position="114"/>
        <end position="130"/>
    </location>
</feature>
<dbReference type="EMBL" id="JACEFI010000002">
    <property type="protein sequence ID" value="KAH0600666.1"/>
    <property type="molecule type" value="Genomic_DNA"/>
</dbReference>
<feature type="compositionally biased region" description="Basic and acidic residues" evidence="1">
    <location>
        <begin position="98"/>
        <end position="107"/>
    </location>
</feature>
<protein>
    <submittedName>
        <fullName evidence="2">Uncharacterized protein</fullName>
    </submittedName>
</protein>
<comment type="caution">
    <text evidence="2">The sequence shown here is derived from an EMBL/GenBank/DDBJ whole genome shotgun (WGS) entry which is preliminary data.</text>
</comment>
<feature type="region of interest" description="Disordered" evidence="1">
    <location>
        <begin position="96"/>
        <end position="135"/>
    </location>
</feature>
<evidence type="ECO:0000313" key="2">
    <source>
        <dbReference type="EMBL" id="KAH0600666.1"/>
    </source>
</evidence>
<name>A0A9P8MI67_9HYPO</name>
<organism evidence="2 3">
    <name type="scientific">Metarhizium humberi</name>
    <dbReference type="NCBI Taxonomy" id="2596975"/>
    <lineage>
        <taxon>Eukaryota</taxon>
        <taxon>Fungi</taxon>
        <taxon>Dikarya</taxon>
        <taxon>Ascomycota</taxon>
        <taxon>Pezizomycotina</taxon>
        <taxon>Sordariomycetes</taxon>
        <taxon>Hypocreomycetidae</taxon>
        <taxon>Hypocreales</taxon>
        <taxon>Clavicipitaceae</taxon>
        <taxon>Metarhizium</taxon>
    </lineage>
</organism>
<sequence length="283" mass="31195">MFARTTVGRWHARLGARLCCSRWLARPLVINNQSEFASLSLFWPSRETNDQLTRGGQRPGHSHLVAEAAAPHIIDQTSAAWAHLSPLSLTLSAKALSGRREKPERRSPSCVLRPALRPDLDPSSPSSAPAPRRRVAHRRCILSAHPLPRRPGRRLCPVQTSAVPGPRVRAEPLVSEPVSRAGVWCLVSVVLCPLSALCVSLRAALRQRLGPFDSASIQLPSFSHLIHSPLARIPSRRRRLLAILPVSRRAIPISAVNPRRDTCLQTPVLVHRPLRHQPPQADA</sequence>
<dbReference type="AlphaFoldDB" id="A0A9P8MI67"/>
<gene>
    <name evidence="2" type="ORF">MHUMG1_01665</name>
</gene>
<reference evidence="2 3" key="1">
    <citation type="submission" date="2020-07" db="EMBL/GenBank/DDBJ databases">
        <title>Metarhizium humberi genome.</title>
        <authorList>
            <person name="Lysoe E."/>
        </authorList>
    </citation>
    <scope>NUCLEOTIDE SEQUENCE [LARGE SCALE GENOMIC DNA]</scope>
    <source>
        <strain evidence="2 3">ESALQ1638</strain>
    </source>
</reference>
<accession>A0A9P8MI67</accession>
<dbReference type="Proteomes" id="UP000764110">
    <property type="component" value="Unassembled WGS sequence"/>
</dbReference>
<keyword evidence="3" id="KW-1185">Reference proteome</keyword>